<gene>
    <name evidence="3" type="ORF">ABEG18_13955</name>
</gene>
<dbReference type="RefSeq" id="WP_406853662.1">
    <property type="nucleotide sequence ID" value="NZ_CP157484.1"/>
</dbReference>
<dbReference type="EMBL" id="CP157484">
    <property type="protein sequence ID" value="XBO36846.1"/>
    <property type="molecule type" value="Genomic_DNA"/>
</dbReference>
<accession>A0AAU7J9L5</accession>
<evidence type="ECO:0000313" key="3">
    <source>
        <dbReference type="EMBL" id="XBO36846.1"/>
    </source>
</evidence>
<feature type="chain" id="PRO_5043952581" description="Phosphate starvation-inducible protein PsiF" evidence="2">
    <location>
        <begin position="33"/>
        <end position="112"/>
    </location>
</feature>
<sequence length="112" mass="10987">MSNTRQTSSFIALAQAAVLGCAAVLAAGSALAQDRVMPAPSTQSPQAAQGGTQQSGKMSGQSSAGSSTETTGSVAATGDTPKAGLDADCKATLAQQGKKDRAAVEKCGQKAE</sequence>
<organism evidence="3">
    <name type="scientific">Alsobacter sp. KACC 23698</name>
    <dbReference type="NCBI Taxonomy" id="3149229"/>
    <lineage>
        <taxon>Bacteria</taxon>
        <taxon>Pseudomonadati</taxon>
        <taxon>Pseudomonadota</taxon>
        <taxon>Alphaproteobacteria</taxon>
        <taxon>Hyphomicrobiales</taxon>
        <taxon>Alsobacteraceae</taxon>
        <taxon>Alsobacter</taxon>
    </lineage>
</organism>
<dbReference type="PROSITE" id="PS51257">
    <property type="entry name" value="PROKAR_LIPOPROTEIN"/>
    <property type="match status" value="1"/>
</dbReference>
<name>A0AAU7J9L5_9HYPH</name>
<reference evidence="3" key="1">
    <citation type="submission" date="2024-05" db="EMBL/GenBank/DDBJ databases">
        <authorList>
            <person name="Kim S."/>
            <person name="Heo J."/>
            <person name="Choi H."/>
            <person name="Choi Y."/>
            <person name="Kwon S.-W."/>
            <person name="Kim Y."/>
        </authorList>
    </citation>
    <scope>NUCLEOTIDE SEQUENCE</scope>
    <source>
        <strain evidence="3">KACC 23698</strain>
    </source>
</reference>
<evidence type="ECO:0000256" key="1">
    <source>
        <dbReference type="SAM" id="MobiDB-lite"/>
    </source>
</evidence>
<protein>
    <recommendedName>
        <fullName evidence="4">Phosphate starvation-inducible protein PsiF</fullName>
    </recommendedName>
</protein>
<feature type="signal peptide" evidence="2">
    <location>
        <begin position="1"/>
        <end position="32"/>
    </location>
</feature>
<evidence type="ECO:0008006" key="4">
    <source>
        <dbReference type="Google" id="ProtNLM"/>
    </source>
</evidence>
<dbReference type="AlphaFoldDB" id="A0AAU7J9L5"/>
<keyword evidence="2" id="KW-0732">Signal</keyword>
<feature type="compositionally biased region" description="Low complexity" evidence="1">
    <location>
        <begin position="49"/>
        <end position="78"/>
    </location>
</feature>
<proteinExistence type="predicted"/>
<feature type="region of interest" description="Disordered" evidence="1">
    <location>
        <begin position="36"/>
        <end position="85"/>
    </location>
</feature>
<evidence type="ECO:0000256" key="2">
    <source>
        <dbReference type="SAM" id="SignalP"/>
    </source>
</evidence>